<keyword evidence="7" id="KW-0472">Membrane</keyword>
<dbReference type="InterPro" id="IPR042177">
    <property type="entry name" value="Cell/Rod_1"/>
</dbReference>
<protein>
    <recommendedName>
        <fullName evidence="2 5">Cell shape-determining protein MreC</fullName>
    </recommendedName>
    <alternativeName>
        <fullName evidence="4 5">Cell shape protein MreC</fullName>
    </alternativeName>
</protein>
<dbReference type="PANTHER" id="PTHR34138:SF1">
    <property type="entry name" value="CELL SHAPE-DETERMINING PROTEIN MREC"/>
    <property type="match status" value="1"/>
</dbReference>
<evidence type="ECO:0000256" key="5">
    <source>
        <dbReference type="PIRNR" id="PIRNR038471"/>
    </source>
</evidence>
<keyword evidence="6" id="KW-0175">Coiled coil</keyword>
<evidence type="ECO:0000256" key="1">
    <source>
        <dbReference type="ARBA" id="ARBA00009369"/>
    </source>
</evidence>
<keyword evidence="3 5" id="KW-0133">Cell shape</keyword>
<evidence type="ECO:0000256" key="6">
    <source>
        <dbReference type="SAM" id="Coils"/>
    </source>
</evidence>
<dbReference type="InterPro" id="IPR042175">
    <property type="entry name" value="Cell/Rod_MreC_2"/>
</dbReference>
<gene>
    <name evidence="9" type="primary">mreC</name>
    <name evidence="9" type="ORF">HY912_05880</name>
</gene>
<dbReference type="PIRSF" id="PIRSF038471">
    <property type="entry name" value="MreC"/>
    <property type="match status" value="1"/>
</dbReference>
<evidence type="ECO:0000313" key="10">
    <source>
        <dbReference type="Proteomes" id="UP000807825"/>
    </source>
</evidence>
<evidence type="ECO:0000256" key="7">
    <source>
        <dbReference type="SAM" id="Phobius"/>
    </source>
</evidence>
<proteinExistence type="inferred from homology"/>
<dbReference type="Pfam" id="PF04085">
    <property type="entry name" value="MreC"/>
    <property type="match status" value="1"/>
</dbReference>
<feature type="transmembrane region" description="Helical" evidence="7">
    <location>
        <begin position="7"/>
        <end position="25"/>
    </location>
</feature>
<dbReference type="InterPro" id="IPR007221">
    <property type="entry name" value="MreC"/>
</dbReference>
<dbReference type="Gene3D" id="2.40.10.350">
    <property type="entry name" value="Rod shape-determining protein MreC, domain 2"/>
    <property type="match status" value="1"/>
</dbReference>
<evidence type="ECO:0000256" key="3">
    <source>
        <dbReference type="ARBA" id="ARBA00022960"/>
    </source>
</evidence>
<dbReference type="InterPro" id="IPR055342">
    <property type="entry name" value="MreC_beta-barrel_core"/>
</dbReference>
<comment type="caution">
    <text evidence="9">The sequence shown here is derived from an EMBL/GenBank/DDBJ whole genome shotgun (WGS) entry which is preliminary data.</text>
</comment>
<keyword evidence="7" id="KW-1133">Transmembrane helix</keyword>
<evidence type="ECO:0000313" key="9">
    <source>
        <dbReference type="EMBL" id="MBI5249007.1"/>
    </source>
</evidence>
<comment type="function">
    <text evidence="5">Involved in formation and maintenance of cell shape.</text>
</comment>
<accession>A0A9D6V4I1</accession>
<feature type="coiled-coil region" evidence="6">
    <location>
        <begin position="66"/>
        <end position="93"/>
    </location>
</feature>
<dbReference type="GO" id="GO:0008360">
    <property type="term" value="P:regulation of cell shape"/>
    <property type="evidence" value="ECO:0007669"/>
    <property type="project" value="UniProtKB-KW"/>
</dbReference>
<name>A0A9D6V4I1_9BACT</name>
<sequence>MPRAVRDIAIVLILIGGGLIILFSSPQEPQSGPVTRAVYSVIRPFQQAVFSMNSRLKGSWNTYISLVNVQEKNRLLEEEIRKFRQENASLLNKDIENRRLKKLLQLKSRNEFPMLVAQVVGEDALGWYRTFFINRGSDDGVAPEMPVVVSEGVVGRIAKTSTDISRVLLLTDPNLALDCRVIRTRDRGVLNGSLERGCTLRYIGLSSDVKPGDQVITSGLDGIFPRGLAVGTVETVRKAAQGLFLEAQIRPAVNFLEIEEVLVILAHKAGFDVRPGLEDKR</sequence>
<dbReference type="Gene3D" id="2.40.10.340">
    <property type="entry name" value="Rod shape-determining protein MreC, domain 1"/>
    <property type="match status" value="1"/>
</dbReference>
<evidence type="ECO:0000259" key="8">
    <source>
        <dbReference type="Pfam" id="PF04085"/>
    </source>
</evidence>
<reference evidence="9" key="1">
    <citation type="submission" date="2020-07" db="EMBL/GenBank/DDBJ databases">
        <title>Huge and variable diversity of episymbiotic CPR bacteria and DPANN archaea in groundwater ecosystems.</title>
        <authorList>
            <person name="He C.Y."/>
            <person name="Keren R."/>
            <person name="Whittaker M."/>
            <person name="Farag I.F."/>
            <person name="Doudna J."/>
            <person name="Cate J.H.D."/>
            <person name="Banfield J.F."/>
        </authorList>
    </citation>
    <scope>NUCLEOTIDE SEQUENCE</scope>
    <source>
        <strain evidence="9">NC_groundwater_1664_Pr3_B-0.1um_52_9</strain>
    </source>
</reference>
<dbReference type="PANTHER" id="PTHR34138">
    <property type="entry name" value="CELL SHAPE-DETERMINING PROTEIN MREC"/>
    <property type="match status" value="1"/>
</dbReference>
<comment type="similarity">
    <text evidence="1 5">Belongs to the MreC family.</text>
</comment>
<organism evidence="9 10">
    <name type="scientific">Desulfomonile tiedjei</name>
    <dbReference type="NCBI Taxonomy" id="2358"/>
    <lineage>
        <taxon>Bacteria</taxon>
        <taxon>Pseudomonadati</taxon>
        <taxon>Thermodesulfobacteriota</taxon>
        <taxon>Desulfomonilia</taxon>
        <taxon>Desulfomonilales</taxon>
        <taxon>Desulfomonilaceae</taxon>
        <taxon>Desulfomonile</taxon>
    </lineage>
</organism>
<feature type="domain" description="Rod shape-determining protein MreC beta-barrel core" evidence="8">
    <location>
        <begin position="119"/>
        <end position="264"/>
    </location>
</feature>
<evidence type="ECO:0000256" key="4">
    <source>
        <dbReference type="ARBA" id="ARBA00032089"/>
    </source>
</evidence>
<dbReference type="GO" id="GO:0005886">
    <property type="term" value="C:plasma membrane"/>
    <property type="evidence" value="ECO:0007669"/>
    <property type="project" value="TreeGrafter"/>
</dbReference>
<dbReference type="AlphaFoldDB" id="A0A9D6V4I1"/>
<dbReference type="Proteomes" id="UP000807825">
    <property type="component" value="Unassembled WGS sequence"/>
</dbReference>
<keyword evidence="7" id="KW-0812">Transmembrane</keyword>
<evidence type="ECO:0000256" key="2">
    <source>
        <dbReference type="ARBA" id="ARBA00013855"/>
    </source>
</evidence>
<dbReference type="NCBIfam" id="TIGR00219">
    <property type="entry name" value="mreC"/>
    <property type="match status" value="1"/>
</dbReference>
<dbReference type="EMBL" id="JACRDE010000169">
    <property type="protein sequence ID" value="MBI5249007.1"/>
    <property type="molecule type" value="Genomic_DNA"/>
</dbReference>